<accession>A0A919AYY6</accession>
<dbReference type="RefSeq" id="WP_229890657.1">
    <property type="nucleotide sequence ID" value="NZ_BNBD01000002.1"/>
</dbReference>
<organism evidence="2 3">
    <name type="scientific">Streptomyces mashuensis</name>
    <dbReference type="NCBI Taxonomy" id="33904"/>
    <lineage>
        <taxon>Bacteria</taxon>
        <taxon>Bacillati</taxon>
        <taxon>Actinomycetota</taxon>
        <taxon>Actinomycetes</taxon>
        <taxon>Kitasatosporales</taxon>
        <taxon>Streptomycetaceae</taxon>
        <taxon>Streptomyces</taxon>
    </lineage>
</organism>
<proteinExistence type="predicted"/>
<reference evidence="2" key="2">
    <citation type="submission" date="2020-09" db="EMBL/GenBank/DDBJ databases">
        <authorList>
            <person name="Sun Q."/>
            <person name="Ohkuma M."/>
        </authorList>
    </citation>
    <scope>NUCLEOTIDE SEQUENCE</scope>
    <source>
        <strain evidence="2">JCM 4059</strain>
    </source>
</reference>
<comment type="caution">
    <text evidence="2">The sequence shown here is derived from an EMBL/GenBank/DDBJ whole genome shotgun (WGS) entry which is preliminary data.</text>
</comment>
<evidence type="ECO:0000256" key="1">
    <source>
        <dbReference type="SAM" id="MobiDB-lite"/>
    </source>
</evidence>
<dbReference type="Proteomes" id="UP000638313">
    <property type="component" value="Unassembled WGS sequence"/>
</dbReference>
<dbReference type="InterPro" id="IPR046300">
    <property type="entry name" value="DUF6415"/>
</dbReference>
<name>A0A919AYY6_9ACTN</name>
<protein>
    <submittedName>
        <fullName evidence="2">Uncharacterized protein</fullName>
    </submittedName>
</protein>
<reference evidence="2" key="1">
    <citation type="journal article" date="2014" name="Int. J. Syst. Evol. Microbiol.">
        <title>Complete genome sequence of Corynebacterium casei LMG S-19264T (=DSM 44701T), isolated from a smear-ripened cheese.</title>
        <authorList>
            <consortium name="US DOE Joint Genome Institute (JGI-PGF)"/>
            <person name="Walter F."/>
            <person name="Albersmeier A."/>
            <person name="Kalinowski J."/>
            <person name="Ruckert C."/>
        </authorList>
    </citation>
    <scope>NUCLEOTIDE SEQUENCE</scope>
    <source>
        <strain evidence="2">JCM 4059</strain>
    </source>
</reference>
<dbReference type="Pfam" id="PF19979">
    <property type="entry name" value="DUF6415"/>
    <property type="match status" value="1"/>
</dbReference>
<sequence length="138" mass="14960">MASLTAAVPGKAEIRAHVDMVLAWNLNGPALPALDSALCMIEQLTDYGRIVANDLRAQCLKVPADSDARHNAQATLGEASRRLHLPPPYRTPQAAGRRAQNIARLVNALLRAVGEVSREQARTRRHQQAITPSEGRDA</sequence>
<evidence type="ECO:0000313" key="3">
    <source>
        <dbReference type="Proteomes" id="UP000638313"/>
    </source>
</evidence>
<dbReference type="EMBL" id="BNBD01000002">
    <property type="protein sequence ID" value="GHF33445.1"/>
    <property type="molecule type" value="Genomic_DNA"/>
</dbReference>
<gene>
    <name evidence="2" type="ORF">GCM10010218_13180</name>
</gene>
<dbReference type="AlphaFoldDB" id="A0A919AYY6"/>
<keyword evidence="3" id="KW-1185">Reference proteome</keyword>
<feature type="region of interest" description="Disordered" evidence="1">
    <location>
        <begin position="76"/>
        <end position="97"/>
    </location>
</feature>
<evidence type="ECO:0000313" key="2">
    <source>
        <dbReference type="EMBL" id="GHF33445.1"/>
    </source>
</evidence>